<sequence>MKHLVLRYHTAREVNQTFDKTLVFVSGSRAADDKRGYKVVSNTSSSLNNRTGSKEQIILIGQSCESADDIDIVAVVSTLDWQSSSACLSSCLPISSSIRISVQVELLQG</sequence>
<organism evidence="1 2">
    <name type="scientific">Oculimacula yallundae</name>
    <dbReference type="NCBI Taxonomy" id="86028"/>
    <lineage>
        <taxon>Eukaryota</taxon>
        <taxon>Fungi</taxon>
        <taxon>Dikarya</taxon>
        <taxon>Ascomycota</taxon>
        <taxon>Pezizomycotina</taxon>
        <taxon>Leotiomycetes</taxon>
        <taxon>Helotiales</taxon>
        <taxon>Ploettnerulaceae</taxon>
        <taxon>Oculimacula</taxon>
    </lineage>
</organism>
<dbReference type="Proteomes" id="UP001595075">
    <property type="component" value="Unassembled WGS sequence"/>
</dbReference>
<dbReference type="EMBL" id="JAZHXI010000001">
    <property type="protein sequence ID" value="KAL2075908.1"/>
    <property type="molecule type" value="Genomic_DNA"/>
</dbReference>
<accession>A0ABR4D2N1</accession>
<keyword evidence="2" id="KW-1185">Reference proteome</keyword>
<comment type="caution">
    <text evidence="1">The sequence shown here is derived from an EMBL/GenBank/DDBJ whole genome shotgun (WGS) entry which is preliminary data.</text>
</comment>
<protein>
    <submittedName>
        <fullName evidence="1">Uncharacterized protein</fullName>
    </submittedName>
</protein>
<reference evidence="1 2" key="1">
    <citation type="journal article" date="2024" name="Commun. Biol.">
        <title>Comparative genomic analysis of thermophilic fungi reveals convergent evolutionary adaptations and gene losses.</title>
        <authorList>
            <person name="Steindorff A.S."/>
            <person name="Aguilar-Pontes M.V."/>
            <person name="Robinson A.J."/>
            <person name="Andreopoulos B."/>
            <person name="LaButti K."/>
            <person name="Kuo A."/>
            <person name="Mondo S."/>
            <person name="Riley R."/>
            <person name="Otillar R."/>
            <person name="Haridas S."/>
            <person name="Lipzen A."/>
            <person name="Grimwood J."/>
            <person name="Schmutz J."/>
            <person name="Clum A."/>
            <person name="Reid I.D."/>
            <person name="Moisan M.C."/>
            <person name="Butler G."/>
            <person name="Nguyen T.T.M."/>
            <person name="Dewar K."/>
            <person name="Conant G."/>
            <person name="Drula E."/>
            <person name="Henrissat B."/>
            <person name="Hansel C."/>
            <person name="Singer S."/>
            <person name="Hutchinson M.I."/>
            <person name="de Vries R.P."/>
            <person name="Natvig D.O."/>
            <person name="Powell A.J."/>
            <person name="Tsang A."/>
            <person name="Grigoriev I.V."/>
        </authorList>
    </citation>
    <scope>NUCLEOTIDE SEQUENCE [LARGE SCALE GENOMIC DNA]</scope>
    <source>
        <strain evidence="1 2">CBS 494.80</strain>
    </source>
</reference>
<gene>
    <name evidence="1" type="ORF">VTL71DRAFT_851</name>
</gene>
<evidence type="ECO:0000313" key="2">
    <source>
        <dbReference type="Proteomes" id="UP001595075"/>
    </source>
</evidence>
<evidence type="ECO:0000313" key="1">
    <source>
        <dbReference type="EMBL" id="KAL2075908.1"/>
    </source>
</evidence>
<name>A0ABR4D2N1_9HELO</name>
<proteinExistence type="predicted"/>